<dbReference type="SMART" id="SM00248">
    <property type="entry name" value="ANK"/>
    <property type="match status" value="4"/>
</dbReference>
<dbReference type="Proteomes" id="UP000618754">
    <property type="component" value="Unassembled WGS sequence"/>
</dbReference>
<evidence type="ECO:0000313" key="4">
    <source>
        <dbReference type="EMBL" id="MBD1385955.1"/>
    </source>
</evidence>
<dbReference type="Gene3D" id="1.25.40.20">
    <property type="entry name" value="Ankyrin repeat-containing domain"/>
    <property type="match status" value="3"/>
</dbReference>
<dbReference type="PROSITE" id="PS50088">
    <property type="entry name" value="ANK_REPEAT"/>
    <property type="match status" value="1"/>
</dbReference>
<accession>A0ABR7X795</accession>
<sequence>MQNEDTIIQAFRRSDFQTAKQLLDNGESLPKTIEKFALSDAIRQIVNARRFEYLDLLIDKGLIELDIYEYDRFDGTIIDQLFTSLKDEGADLEWFKGFLSKLTSKNDEVNNQTLLGYAFEKGANPPIIKALIDAGCDTSYKNNAEENFIMRVVNTYTPDTEKSLAYVDLLIAEGLDVNAPNIVKKTPLMAAVQNTKKHFLDVLLNNGAEPNHADNEGKTAFFNAVVDQQSYAVYDKLASYEMPDFDLRDKNGETLLTAYLRMIYNESGDNLKLLERLIDDGADIRQTAPYYGGDKSVIDWVAEKSSGVLEMVLSKNIIDVNEADNKGNTILHKVCAINVNYEQDKAREIYKKVKLLLAAGADTKLLNDQDKTAADLAGDDNLKAKTVELLLTHQA</sequence>
<comment type="caution">
    <text evidence="4">The sequence shown here is derived from an EMBL/GenBank/DDBJ whole genome shotgun (WGS) entry which is preliminary data.</text>
</comment>
<name>A0ABR7X795_9SPHI</name>
<dbReference type="PANTHER" id="PTHR24189">
    <property type="entry name" value="MYOTROPHIN"/>
    <property type="match status" value="1"/>
</dbReference>
<dbReference type="RefSeq" id="WP_191175801.1">
    <property type="nucleotide sequence ID" value="NZ_JACWMW010000002.1"/>
</dbReference>
<evidence type="ECO:0000256" key="3">
    <source>
        <dbReference type="PROSITE-ProRule" id="PRU00023"/>
    </source>
</evidence>
<evidence type="ECO:0000256" key="1">
    <source>
        <dbReference type="ARBA" id="ARBA00022737"/>
    </source>
</evidence>
<keyword evidence="1" id="KW-0677">Repeat</keyword>
<organism evidence="4 5">
    <name type="scientific">Mucilaginibacter rigui</name>
    <dbReference type="NCBI Taxonomy" id="534635"/>
    <lineage>
        <taxon>Bacteria</taxon>
        <taxon>Pseudomonadati</taxon>
        <taxon>Bacteroidota</taxon>
        <taxon>Sphingobacteriia</taxon>
        <taxon>Sphingobacteriales</taxon>
        <taxon>Sphingobacteriaceae</taxon>
        <taxon>Mucilaginibacter</taxon>
    </lineage>
</organism>
<dbReference type="InterPro" id="IPR050745">
    <property type="entry name" value="Multifunctional_regulatory"/>
</dbReference>
<keyword evidence="2 3" id="KW-0040">ANK repeat</keyword>
<protein>
    <submittedName>
        <fullName evidence="4">Ankyrin repeat domain-containing protein</fullName>
    </submittedName>
</protein>
<keyword evidence="5" id="KW-1185">Reference proteome</keyword>
<dbReference type="InterPro" id="IPR002110">
    <property type="entry name" value="Ankyrin_rpt"/>
</dbReference>
<evidence type="ECO:0000256" key="2">
    <source>
        <dbReference type="ARBA" id="ARBA00023043"/>
    </source>
</evidence>
<gene>
    <name evidence="4" type="ORF">IDJ75_11745</name>
</gene>
<dbReference type="SUPFAM" id="SSF48403">
    <property type="entry name" value="Ankyrin repeat"/>
    <property type="match status" value="1"/>
</dbReference>
<feature type="repeat" description="ANK" evidence="3">
    <location>
        <begin position="183"/>
        <end position="215"/>
    </location>
</feature>
<evidence type="ECO:0000313" key="5">
    <source>
        <dbReference type="Proteomes" id="UP000618754"/>
    </source>
</evidence>
<dbReference type="EMBL" id="JACWMW010000002">
    <property type="protein sequence ID" value="MBD1385955.1"/>
    <property type="molecule type" value="Genomic_DNA"/>
</dbReference>
<dbReference type="PANTHER" id="PTHR24189:SF71">
    <property type="entry name" value="ANKYRIN REPEAT DOMAIN 39"/>
    <property type="match status" value="1"/>
</dbReference>
<reference evidence="4 5" key="1">
    <citation type="submission" date="2020-09" db="EMBL/GenBank/DDBJ databases">
        <title>Novel species of Mucilaginibacter isolated from a glacier on the Tibetan Plateau.</title>
        <authorList>
            <person name="Liu Q."/>
            <person name="Xin Y.-H."/>
        </authorList>
    </citation>
    <scope>NUCLEOTIDE SEQUENCE [LARGE SCALE GENOMIC DNA]</scope>
    <source>
        <strain evidence="4 5">CGMCC 1.13878</strain>
    </source>
</reference>
<dbReference type="Pfam" id="PF12796">
    <property type="entry name" value="Ank_2"/>
    <property type="match status" value="1"/>
</dbReference>
<dbReference type="InterPro" id="IPR036770">
    <property type="entry name" value="Ankyrin_rpt-contain_sf"/>
</dbReference>
<proteinExistence type="predicted"/>